<gene>
    <name evidence="6" type="ORF">BJ983_004980</name>
</gene>
<keyword evidence="2" id="KW-0328">Glycosyltransferase</keyword>
<evidence type="ECO:0000256" key="1">
    <source>
        <dbReference type="ARBA" id="ARBA00006962"/>
    </source>
</evidence>
<dbReference type="PANTHER" id="PTHR48050:SF13">
    <property type="entry name" value="STEROL 3-BETA-GLUCOSYLTRANSFERASE UGT80A2"/>
    <property type="match status" value="1"/>
</dbReference>
<accession>A0A7Y9E0B2</accession>
<reference evidence="6 7" key="1">
    <citation type="submission" date="2020-07" db="EMBL/GenBank/DDBJ databases">
        <title>Sequencing the genomes of 1000 actinobacteria strains.</title>
        <authorList>
            <person name="Klenk H.-P."/>
        </authorList>
    </citation>
    <scope>NUCLEOTIDE SEQUENCE [LARGE SCALE GENOMIC DNA]</scope>
    <source>
        <strain evidence="6 7">DSM 45772</strain>
    </source>
</reference>
<dbReference type="EMBL" id="JACCBN010000001">
    <property type="protein sequence ID" value="NYD38878.1"/>
    <property type="molecule type" value="Genomic_DNA"/>
</dbReference>
<dbReference type="InterPro" id="IPR002213">
    <property type="entry name" value="UDP_glucos_trans"/>
</dbReference>
<dbReference type="InterPro" id="IPR010610">
    <property type="entry name" value="EryCIII-like_C"/>
</dbReference>
<evidence type="ECO:0000259" key="5">
    <source>
        <dbReference type="Pfam" id="PF21036"/>
    </source>
</evidence>
<dbReference type="CDD" id="cd03784">
    <property type="entry name" value="GT1_Gtf-like"/>
    <property type="match status" value="1"/>
</dbReference>
<dbReference type="GO" id="GO:0016758">
    <property type="term" value="F:hexosyltransferase activity"/>
    <property type="evidence" value="ECO:0007669"/>
    <property type="project" value="UniProtKB-ARBA"/>
</dbReference>
<dbReference type="AlphaFoldDB" id="A0A7Y9E0B2"/>
<dbReference type="GO" id="GO:0017000">
    <property type="term" value="P:antibiotic biosynthetic process"/>
    <property type="evidence" value="ECO:0007669"/>
    <property type="project" value="UniProtKB-ARBA"/>
</dbReference>
<dbReference type="PANTHER" id="PTHR48050">
    <property type="entry name" value="STEROL 3-BETA-GLUCOSYLTRANSFERASE"/>
    <property type="match status" value="1"/>
</dbReference>
<dbReference type="RefSeq" id="WP_179796263.1">
    <property type="nucleotide sequence ID" value="NZ_BAABHP010000019.1"/>
</dbReference>
<dbReference type="Pfam" id="PF06722">
    <property type="entry name" value="EryCIII-like_C"/>
    <property type="match status" value="1"/>
</dbReference>
<dbReference type="GO" id="GO:0008194">
    <property type="term" value="F:UDP-glycosyltransferase activity"/>
    <property type="evidence" value="ECO:0007669"/>
    <property type="project" value="InterPro"/>
</dbReference>
<sequence length="395" mass="40465">MRILVAALGSPGHAFPLVPLTAALQDAGHEVTFATGPDVAPTIATAGVPTLAVGRPLFDVFREVMVARGMTGPPTSTQGTREIAGEVFGAAMPRQYAPALRDHLAEHPVDLVIAETGAPGAALAAHATGTPCVLHSFGRRPVPVAPFAVRAREPLARVAAEVGIEVAVDAPLGHAYLDVCPPSMQDPETAGTLTGLAELPLRPTGWNPPTPDFVLRRRPGTRWVLLTLGTAFGDAGVLRAAVEGLAAPDLDVLVATGSVDAGELADLDRDGVQVEPFVPQAELLRSDDRPAVVVHHGGSGTTLSCAGAGVPQLFLPQGADQFFNAAAVVATGAGRQLLGPEATPPGVRKAVRELLDDGPERASARALAAEVAAIPSPADVAAEVEAWGRPAQPAM</sequence>
<evidence type="ECO:0000256" key="2">
    <source>
        <dbReference type="ARBA" id="ARBA00022676"/>
    </source>
</evidence>
<dbReference type="SUPFAM" id="SSF53756">
    <property type="entry name" value="UDP-Glycosyltransferase/glycogen phosphorylase"/>
    <property type="match status" value="1"/>
</dbReference>
<dbReference type="InterPro" id="IPR050426">
    <property type="entry name" value="Glycosyltransferase_28"/>
</dbReference>
<comment type="similarity">
    <text evidence="1">Belongs to the glycosyltransferase 28 family.</text>
</comment>
<feature type="domain" description="Erythromycin biosynthesis protein CIII-like C-terminal" evidence="4">
    <location>
        <begin position="245"/>
        <end position="386"/>
    </location>
</feature>
<organism evidence="6 7">
    <name type="scientific">Actinomycetospora corticicola</name>
    <dbReference type="NCBI Taxonomy" id="663602"/>
    <lineage>
        <taxon>Bacteria</taxon>
        <taxon>Bacillati</taxon>
        <taxon>Actinomycetota</taxon>
        <taxon>Actinomycetes</taxon>
        <taxon>Pseudonocardiales</taxon>
        <taxon>Pseudonocardiaceae</taxon>
        <taxon>Actinomycetospora</taxon>
    </lineage>
</organism>
<evidence type="ECO:0000313" key="7">
    <source>
        <dbReference type="Proteomes" id="UP000535890"/>
    </source>
</evidence>
<evidence type="ECO:0000313" key="6">
    <source>
        <dbReference type="EMBL" id="NYD38878.1"/>
    </source>
</evidence>
<dbReference type="Proteomes" id="UP000535890">
    <property type="component" value="Unassembled WGS sequence"/>
</dbReference>
<proteinExistence type="inferred from homology"/>
<feature type="domain" description="Erythromycin biosynthesis protein CIII-like N-terminal" evidence="5">
    <location>
        <begin position="23"/>
        <end position="229"/>
    </location>
</feature>
<dbReference type="InterPro" id="IPR048284">
    <property type="entry name" value="EryCIII-like_N"/>
</dbReference>
<evidence type="ECO:0000259" key="4">
    <source>
        <dbReference type="Pfam" id="PF06722"/>
    </source>
</evidence>
<keyword evidence="3 6" id="KW-0808">Transferase</keyword>
<comment type="caution">
    <text evidence="6">The sequence shown here is derived from an EMBL/GenBank/DDBJ whole genome shotgun (WGS) entry which is preliminary data.</text>
</comment>
<dbReference type="Gene3D" id="3.40.50.2000">
    <property type="entry name" value="Glycogen Phosphorylase B"/>
    <property type="match status" value="2"/>
</dbReference>
<protein>
    <submittedName>
        <fullName evidence="6">UDP:flavonoid glycosyltransferase YjiC (YdhE family)</fullName>
    </submittedName>
</protein>
<dbReference type="Pfam" id="PF21036">
    <property type="entry name" value="EryCIII-like_N"/>
    <property type="match status" value="1"/>
</dbReference>
<name>A0A7Y9E0B2_9PSEU</name>
<keyword evidence="7" id="KW-1185">Reference proteome</keyword>
<evidence type="ECO:0000256" key="3">
    <source>
        <dbReference type="ARBA" id="ARBA00022679"/>
    </source>
</evidence>